<dbReference type="EMBL" id="AZMM01016813">
    <property type="protein sequence ID" value="ETJ27977.1"/>
    <property type="molecule type" value="Genomic_DNA"/>
</dbReference>
<reference evidence="1" key="1">
    <citation type="submission" date="2013-12" db="EMBL/GenBank/DDBJ databases">
        <title>A Varibaculum cambriense genome reconstructed from a premature infant gut community with otherwise low bacterial novelty that shifts toward anaerobic metabolism during the third week of life.</title>
        <authorList>
            <person name="Brown C.T."/>
            <person name="Sharon I."/>
            <person name="Thomas B.C."/>
            <person name="Castelle C.J."/>
            <person name="Morowitz M.J."/>
            <person name="Banfield J.F."/>
        </authorList>
    </citation>
    <scope>NUCLEOTIDE SEQUENCE</scope>
</reference>
<comment type="caution">
    <text evidence="1">The sequence shown here is derived from an EMBL/GenBank/DDBJ whole genome shotgun (WGS) entry which is preliminary data.</text>
</comment>
<protein>
    <submittedName>
        <fullName evidence="1">Small basic family protein</fullName>
    </submittedName>
</protein>
<name>W1XC98_9ZZZZ</name>
<gene>
    <name evidence="1" type="ORF">Q604_UNBC16813G0002</name>
</gene>
<organism evidence="1">
    <name type="scientific">human gut metagenome</name>
    <dbReference type="NCBI Taxonomy" id="408170"/>
    <lineage>
        <taxon>unclassified sequences</taxon>
        <taxon>metagenomes</taxon>
        <taxon>organismal metagenomes</taxon>
    </lineage>
</organism>
<proteinExistence type="predicted"/>
<feature type="non-terminal residue" evidence="1">
    <location>
        <position position="39"/>
    </location>
</feature>
<dbReference type="AlphaFoldDB" id="W1XC98"/>
<accession>W1XC98</accession>
<sequence>MNIYIFAIVGLIVGTTLGWLSPFHIPISYANYTSVAVLA</sequence>
<evidence type="ECO:0000313" key="1">
    <source>
        <dbReference type="EMBL" id="ETJ27977.1"/>
    </source>
</evidence>